<dbReference type="Proteomes" id="UP001501427">
    <property type="component" value="Unassembled WGS sequence"/>
</dbReference>
<dbReference type="Gene3D" id="3.30.565.10">
    <property type="entry name" value="Histidine kinase-like ATPase, C-terminal domain"/>
    <property type="match status" value="1"/>
</dbReference>
<dbReference type="Proteomes" id="UP000549343">
    <property type="component" value="Unassembled WGS sequence"/>
</dbReference>
<name>A0A7W7I9K7_9ACTN</name>
<evidence type="ECO:0000313" key="4">
    <source>
        <dbReference type="Proteomes" id="UP001501427"/>
    </source>
</evidence>
<dbReference type="AlphaFoldDB" id="A0A7W7I9K7"/>
<dbReference type="EMBL" id="JACHMV010000001">
    <property type="protein sequence ID" value="MBB4772921.1"/>
    <property type="molecule type" value="Genomic_DNA"/>
</dbReference>
<dbReference type="CDD" id="cd16936">
    <property type="entry name" value="HATPase_RsbW-like"/>
    <property type="match status" value="1"/>
</dbReference>
<reference evidence="4" key="2">
    <citation type="journal article" date="2019" name="Int. J. Syst. Evol. Microbiol.">
        <title>The Global Catalogue of Microorganisms (GCM) 10K type strain sequencing project: providing services to taxonomists for standard genome sequencing and annotation.</title>
        <authorList>
            <consortium name="The Broad Institute Genomics Platform"/>
            <consortium name="The Broad Institute Genome Sequencing Center for Infectious Disease"/>
            <person name="Wu L."/>
            <person name="Ma J."/>
        </authorList>
    </citation>
    <scope>NUCLEOTIDE SEQUENCE [LARGE SCALE GENOMIC DNA]</scope>
    <source>
        <strain evidence="4">JCM 10667</strain>
    </source>
</reference>
<reference evidence="1" key="4">
    <citation type="submission" date="2023-12" db="EMBL/GenBank/DDBJ databases">
        <authorList>
            <person name="Sun Q."/>
            <person name="Inoue M."/>
        </authorList>
    </citation>
    <scope>NUCLEOTIDE SEQUENCE</scope>
    <source>
        <strain evidence="1">JCM 10667</strain>
    </source>
</reference>
<proteinExistence type="predicted"/>
<dbReference type="RefSeq" id="WP_184880705.1">
    <property type="nucleotide sequence ID" value="NZ_BAAAHD010000026.1"/>
</dbReference>
<dbReference type="InterPro" id="IPR050267">
    <property type="entry name" value="Anti-sigma-factor_SerPK"/>
</dbReference>
<dbReference type="PANTHER" id="PTHR35526">
    <property type="entry name" value="ANTI-SIGMA-F FACTOR RSBW-RELATED"/>
    <property type="match status" value="1"/>
</dbReference>
<gene>
    <name evidence="2" type="ORF">F4557_001339</name>
    <name evidence="1" type="ORF">GCM10009546_34390</name>
</gene>
<sequence length="168" mass="17928">MTTASLVDASVHLRSQTLTKACPASVYLTRALVREALDGWGLTAYASDACQIMAELAGNAATLCEGDMIRAWVSRIDAGIELCVWDGHPGRPEVQMPRHGTECGRGLIIVQAFASGGWGWCSLREGKIVWARIAIDYAFIMAAARNAGRPVVGPLPHVDRPTTPAATP</sequence>
<keyword evidence="4" id="KW-1185">Reference proteome</keyword>
<reference evidence="1" key="1">
    <citation type="journal article" date="2014" name="Int. J. Syst. Evol. Microbiol.">
        <title>Complete genome of a new Firmicutes species belonging to the dominant human colonic microbiota ('Ruminococcus bicirculans') reveals two chromosomes and a selective capacity to utilize plant glucans.</title>
        <authorList>
            <consortium name="NISC Comparative Sequencing Program"/>
            <person name="Wegmann U."/>
            <person name="Louis P."/>
            <person name="Goesmann A."/>
            <person name="Henrissat B."/>
            <person name="Duncan S.H."/>
            <person name="Flint H.J."/>
        </authorList>
    </citation>
    <scope>NUCLEOTIDE SEQUENCE</scope>
    <source>
        <strain evidence="1">JCM 10667</strain>
    </source>
</reference>
<dbReference type="EMBL" id="BAAAHD010000026">
    <property type="protein sequence ID" value="GAA0568768.1"/>
    <property type="molecule type" value="Genomic_DNA"/>
</dbReference>
<dbReference type="SUPFAM" id="SSF55874">
    <property type="entry name" value="ATPase domain of HSP90 chaperone/DNA topoisomerase II/histidine kinase"/>
    <property type="match status" value="1"/>
</dbReference>
<accession>A0A7W7I9K7</accession>
<evidence type="ECO:0000313" key="3">
    <source>
        <dbReference type="Proteomes" id="UP000549343"/>
    </source>
</evidence>
<dbReference type="PANTHER" id="PTHR35526:SF3">
    <property type="entry name" value="ANTI-SIGMA-F FACTOR RSBW"/>
    <property type="match status" value="1"/>
</dbReference>
<comment type="caution">
    <text evidence="2">The sequence shown here is derived from an EMBL/GenBank/DDBJ whole genome shotgun (WGS) entry which is preliminary data.</text>
</comment>
<evidence type="ECO:0000313" key="2">
    <source>
        <dbReference type="EMBL" id="MBB4772921.1"/>
    </source>
</evidence>
<protein>
    <recommendedName>
        <fullName evidence="5">ATP-binding protein</fullName>
    </recommendedName>
</protein>
<dbReference type="InterPro" id="IPR036890">
    <property type="entry name" value="HATPase_C_sf"/>
</dbReference>
<organism evidence="2 3">
    <name type="scientific">Actinomadura livida</name>
    <dbReference type="NCBI Taxonomy" id="79909"/>
    <lineage>
        <taxon>Bacteria</taxon>
        <taxon>Bacillati</taxon>
        <taxon>Actinomycetota</taxon>
        <taxon>Actinomycetes</taxon>
        <taxon>Streptosporangiales</taxon>
        <taxon>Thermomonosporaceae</taxon>
        <taxon>Actinomadura</taxon>
    </lineage>
</organism>
<evidence type="ECO:0000313" key="1">
    <source>
        <dbReference type="EMBL" id="GAA0568768.1"/>
    </source>
</evidence>
<reference evidence="2 3" key="3">
    <citation type="submission" date="2020-08" db="EMBL/GenBank/DDBJ databases">
        <title>Sequencing the genomes of 1000 actinobacteria strains.</title>
        <authorList>
            <person name="Klenk H.-P."/>
        </authorList>
    </citation>
    <scope>NUCLEOTIDE SEQUENCE [LARGE SCALE GENOMIC DNA]</scope>
    <source>
        <strain evidence="2 3">DSM 44772</strain>
    </source>
</reference>
<evidence type="ECO:0008006" key="5">
    <source>
        <dbReference type="Google" id="ProtNLM"/>
    </source>
</evidence>